<organism evidence="1 2">
    <name type="scientific">Oryzias melastigma</name>
    <name type="common">Marine medaka</name>
    <dbReference type="NCBI Taxonomy" id="30732"/>
    <lineage>
        <taxon>Eukaryota</taxon>
        <taxon>Metazoa</taxon>
        <taxon>Chordata</taxon>
        <taxon>Craniata</taxon>
        <taxon>Vertebrata</taxon>
        <taxon>Euteleostomi</taxon>
        <taxon>Actinopterygii</taxon>
        <taxon>Neopterygii</taxon>
        <taxon>Teleostei</taxon>
        <taxon>Neoteleostei</taxon>
        <taxon>Acanthomorphata</taxon>
        <taxon>Ovalentaria</taxon>
        <taxon>Atherinomorphae</taxon>
        <taxon>Beloniformes</taxon>
        <taxon>Adrianichthyidae</taxon>
        <taxon>Oryziinae</taxon>
        <taxon>Oryzias</taxon>
    </lineage>
</organism>
<comment type="caution">
    <text evidence="1">The sequence shown here is derived from an EMBL/GenBank/DDBJ whole genome shotgun (WGS) entry which is preliminary data.</text>
</comment>
<proteinExistence type="predicted"/>
<name>A0A834CF36_ORYME</name>
<gene>
    <name evidence="1" type="ORF">FQA47_012100</name>
</gene>
<evidence type="ECO:0000313" key="2">
    <source>
        <dbReference type="Proteomes" id="UP000646548"/>
    </source>
</evidence>
<sequence length="122" mass="13986">MMRPGARQYVVNRPLYSEDSFADEHEKVCRRRKTMLDHIKLYFTCDAKRAKNAALSLLPVIGWMRIYRVKEWLLPDVVSGISTGLVAVLQGERRETNALSTSLIRRSIVQGSVTLQQREVPV</sequence>
<reference evidence="1" key="1">
    <citation type="journal article" name="BMC Genomics">
        <title>Long-read sequencing and de novo genome assembly of marine medaka (Oryzias melastigma).</title>
        <authorList>
            <person name="Liang P."/>
            <person name="Saqib H.S.A."/>
            <person name="Ni X."/>
            <person name="Shen Y."/>
        </authorList>
    </citation>
    <scope>NUCLEOTIDE SEQUENCE</scope>
    <source>
        <strain evidence="1">Bigg-433</strain>
    </source>
</reference>
<dbReference type="Proteomes" id="UP000646548">
    <property type="component" value="Unassembled WGS sequence"/>
</dbReference>
<accession>A0A834CF36</accession>
<dbReference type="AlphaFoldDB" id="A0A834CF36"/>
<protein>
    <submittedName>
        <fullName evidence="1">Chloride anion exchanger</fullName>
    </submittedName>
</protein>
<dbReference type="EMBL" id="WKFB01000358">
    <property type="protein sequence ID" value="KAF6725546.1"/>
    <property type="molecule type" value="Genomic_DNA"/>
</dbReference>
<evidence type="ECO:0000313" key="1">
    <source>
        <dbReference type="EMBL" id="KAF6725546.1"/>
    </source>
</evidence>